<dbReference type="PANTHER" id="PTHR37482:SF1">
    <property type="entry name" value="OUTER MEMBRANE PROTEIN ASSEMBLY FACTOR BAME"/>
    <property type="match status" value="1"/>
</dbReference>
<gene>
    <name evidence="5" type="ORF">SPV1_00722</name>
</gene>
<evidence type="ECO:0000259" key="4">
    <source>
        <dbReference type="Pfam" id="PF04355"/>
    </source>
</evidence>
<dbReference type="Pfam" id="PF04355">
    <property type="entry name" value="BamE"/>
    <property type="match status" value="1"/>
</dbReference>
<sequence length="107" mass="12089">MRYLTIMITTLLLAACTAEPIHQGNRIDLTNAALIKQGDTKFHIEQALGSPVLKDVMHPNKAVYYEEFKDEKSGEMVKRRVEVTYDDAKRALSIERFGLGHGPEKSQ</sequence>
<reference evidence="5 6" key="1">
    <citation type="submission" date="2006-09" db="EMBL/GenBank/DDBJ databases">
        <authorList>
            <person name="Emerson D."/>
            <person name="Ferriera S."/>
            <person name="Johnson J."/>
            <person name="Kravitz S."/>
            <person name="Halpern A."/>
            <person name="Remington K."/>
            <person name="Beeson K."/>
            <person name="Tran B."/>
            <person name="Rogers Y.-H."/>
            <person name="Friedman R."/>
            <person name="Venter J.C."/>
        </authorList>
    </citation>
    <scope>NUCLEOTIDE SEQUENCE [LARGE SCALE GENOMIC DNA]</scope>
    <source>
        <strain evidence="5 6">PV-1</strain>
    </source>
</reference>
<dbReference type="PANTHER" id="PTHR37482">
    <property type="entry name" value="OUTER MEMBRANE PROTEIN ASSEMBLY FACTOR BAME"/>
    <property type="match status" value="1"/>
</dbReference>
<evidence type="ECO:0000313" key="6">
    <source>
        <dbReference type="Proteomes" id="UP000005297"/>
    </source>
</evidence>
<dbReference type="GO" id="GO:0051205">
    <property type="term" value="P:protein insertion into membrane"/>
    <property type="evidence" value="ECO:0007669"/>
    <property type="project" value="TreeGrafter"/>
</dbReference>
<keyword evidence="2" id="KW-0472">Membrane</keyword>
<dbReference type="STRING" id="314344.AL013_00825"/>
<dbReference type="Gene3D" id="3.30.1450.10">
    <property type="match status" value="1"/>
</dbReference>
<dbReference type="RefSeq" id="WP_009850445.1">
    <property type="nucleotide sequence ID" value="NZ_DS022295.1"/>
</dbReference>
<dbReference type="InterPro" id="IPR007450">
    <property type="entry name" value="BamE_dom"/>
</dbReference>
<keyword evidence="3" id="KW-0998">Cell outer membrane</keyword>
<dbReference type="GO" id="GO:1990063">
    <property type="term" value="C:Bam protein complex"/>
    <property type="evidence" value="ECO:0007669"/>
    <property type="project" value="TreeGrafter"/>
</dbReference>
<evidence type="ECO:0000256" key="1">
    <source>
        <dbReference type="ARBA" id="ARBA00022729"/>
    </source>
</evidence>
<dbReference type="InterPro" id="IPR026592">
    <property type="entry name" value="BamE"/>
</dbReference>
<protein>
    <recommendedName>
        <fullName evidence="4">Outer membrane protein assembly factor BamE domain-containing protein</fullName>
    </recommendedName>
</protein>
<proteinExistence type="predicted"/>
<dbReference type="PROSITE" id="PS51257">
    <property type="entry name" value="PROKAR_LIPOPROTEIN"/>
    <property type="match status" value="1"/>
</dbReference>
<dbReference type="InterPro" id="IPR037873">
    <property type="entry name" value="BamE-like"/>
</dbReference>
<evidence type="ECO:0000256" key="2">
    <source>
        <dbReference type="ARBA" id="ARBA00023136"/>
    </source>
</evidence>
<dbReference type="HOGENOM" id="CLU_2206854_0_0_0"/>
<accession>Q0EXU4</accession>
<dbReference type="GO" id="GO:0043165">
    <property type="term" value="P:Gram-negative-bacterium-type cell outer membrane assembly"/>
    <property type="evidence" value="ECO:0007669"/>
    <property type="project" value="TreeGrafter"/>
</dbReference>
<dbReference type="EMBL" id="AATS01000012">
    <property type="protein sequence ID" value="EAU54108.1"/>
    <property type="molecule type" value="Genomic_DNA"/>
</dbReference>
<keyword evidence="6" id="KW-1185">Reference proteome</keyword>
<organism evidence="5 6">
    <name type="scientific">Mariprofundus ferrooxydans PV-1</name>
    <dbReference type="NCBI Taxonomy" id="314345"/>
    <lineage>
        <taxon>Bacteria</taxon>
        <taxon>Pseudomonadati</taxon>
        <taxon>Pseudomonadota</taxon>
        <taxon>Candidatius Mariprofundia</taxon>
        <taxon>Mariprofundales</taxon>
        <taxon>Mariprofundaceae</taxon>
        <taxon>Mariprofundus</taxon>
    </lineage>
</organism>
<feature type="domain" description="Outer membrane protein assembly factor BamE" evidence="4">
    <location>
        <begin position="24"/>
        <end position="91"/>
    </location>
</feature>
<evidence type="ECO:0000313" key="5">
    <source>
        <dbReference type="EMBL" id="EAU54108.1"/>
    </source>
</evidence>
<dbReference type="OrthoDB" id="5296587at2"/>
<dbReference type="Proteomes" id="UP000005297">
    <property type="component" value="Unassembled WGS sequence"/>
</dbReference>
<dbReference type="InParanoid" id="Q0EXU4"/>
<keyword evidence="1" id="KW-0732">Signal</keyword>
<name>Q0EXU4_9PROT</name>
<dbReference type="GO" id="GO:0030674">
    <property type="term" value="F:protein-macromolecule adaptor activity"/>
    <property type="evidence" value="ECO:0007669"/>
    <property type="project" value="TreeGrafter"/>
</dbReference>
<evidence type="ECO:0000256" key="3">
    <source>
        <dbReference type="ARBA" id="ARBA00023237"/>
    </source>
</evidence>
<dbReference type="AlphaFoldDB" id="Q0EXU4"/>
<comment type="caution">
    <text evidence="5">The sequence shown here is derived from an EMBL/GenBank/DDBJ whole genome shotgun (WGS) entry which is preliminary data.</text>
</comment>